<protein>
    <submittedName>
        <fullName evidence="2">DUF3265 domain-containing protein</fullName>
    </submittedName>
</protein>
<keyword evidence="1" id="KW-0812">Transmembrane</keyword>
<dbReference type="Proteomes" id="UP000319979">
    <property type="component" value="Unassembled WGS sequence"/>
</dbReference>
<keyword evidence="1" id="KW-1133">Transmembrane helix</keyword>
<dbReference type="EMBL" id="VIOS01000182">
    <property type="protein sequence ID" value="TQP07690.1"/>
    <property type="molecule type" value="Genomic_DNA"/>
</dbReference>
<organism evidence="2 3">
    <name type="scientific">Vibrio cholerae</name>
    <dbReference type="NCBI Taxonomy" id="666"/>
    <lineage>
        <taxon>Bacteria</taxon>
        <taxon>Pseudomonadati</taxon>
        <taxon>Pseudomonadota</taxon>
        <taxon>Gammaproteobacteria</taxon>
        <taxon>Vibrionales</taxon>
        <taxon>Vibrionaceae</taxon>
        <taxon>Vibrio</taxon>
    </lineage>
</organism>
<comment type="caution">
    <text evidence="2">The sequence shown here is derived from an EMBL/GenBank/DDBJ whole genome shotgun (WGS) entry which is preliminary data.</text>
</comment>
<feature type="transmembrane region" description="Helical" evidence="1">
    <location>
        <begin position="20"/>
        <end position="43"/>
    </location>
</feature>
<reference evidence="2 3" key="1">
    <citation type="submission" date="2019-07" db="EMBL/GenBank/DDBJ databases">
        <title>Phenotypic and genotypic antimicrobial resistance traits of Vibrio cholerae non-O1/non-O139 isolated from a large Austrian lake frequently associated with cases of infection.</title>
        <authorList>
            <person name="Lepuschitz S."/>
            <person name="Baron S."/>
            <person name="Larvor E."/>
            <person name="Granier S."/>
            <person name="Pretzer C."/>
            <person name="Mach R.L."/>
            <person name="Farnleitner A.H."/>
            <person name="Ruppitsch W."/>
            <person name="Pleininger S."/>
            <person name="Indra A."/>
            <person name="Kirschner A.K.T."/>
        </authorList>
    </citation>
    <scope>NUCLEOTIDE SEQUENCE [LARGE SCALE GENOMIC DNA]</scope>
    <source>
        <strain evidence="2 3">A12JL36W90</strain>
    </source>
</reference>
<name>A0A543XQ47_VIBCL</name>
<dbReference type="AlphaFoldDB" id="A0A543XQ47"/>
<gene>
    <name evidence="2" type="ORF">FLM02_19650</name>
</gene>
<sequence length="44" mass="5105">MLVWRKQTHNKRLKGTVNAWHFWCAVIFVVNLLCVKLVCALPAP</sequence>
<accession>A0A543XQ47</accession>
<evidence type="ECO:0000313" key="2">
    <source>
        <dbReference type="EMBL" id="TQP07690.1"/>
    </source>
</evidence>
<evidence type="ECO:0000313" key="3">
    <source>
        <dbReference type="Proteomes" id="UP000319979"/>
    </source>
</evidence>
<keyword evidence="1" id="KW-0472">Membrane</keyword>
<evidence type="ECO:0000256" key="1">
    <source>
        <dbReference type="SAM" id="Phobius"/>
    </source>
</evidence>
<proteinExistence type="predicted"/>